<dbReference type="GO" id="GO:0005634">
    <property type="term" value="C:nucleus"/>
    <property type="evidence" value="ECO:0007669"/>
    <property type="project" value="TreeGrafter"/>
</dbReference>
<evidence type="ECO:0000313" key="8">
    <source>
        <dbReference type="Proteomes" id="UP000031036"/>
    </source>
</evidence>
<dbReference type="Proteomes" id="UP000031036">
    <property type="component" value="Unassembled WGS sequence"/>
</dbReference>
<dbReference type="Gene3D" id="3.30.160.60">
    <property type="entry name" value="Classic Zinc Finger"/>
    <property type="match status" value="2"/>
</dbReference>
<comment type="caution">
    <text evidence="7">The sequence shown here is derived from an EMBL/GenBank/DDBJ whole genome shotgun (WGS) entry which is preliminary data.</text>
</comment>
<dbReference type="GO" id="GO:0008270">
    <property type="term" value="F:zinc ion binding"/>
    <property type="evidence" value="ECO:0007669"/>
    <property type="project" value="UniProtKB-KW"/>
</dbReference>
<evidence type="ECO:0000256" key="3">
    <source>
        <dbReference type="ARBA" id="ARBA00022771"/>
    </source>
</evidence>
<dbReference type="PANTHER" id="PTHR24403:SF67">
    <property type="entry name" value="FI01116P-RELATED"/>
    <property type="match status" value="1"/>
</dbReference>
<organism evidence="7 8">
    <name type="scientific">Toxocara canis</name>
    <name type="common">Canine roundworm</name>
    <dbReference type="NCBI Taxonomy" id="6265"/>
    <lineage>
        <taxon>Eukaryota</taxon>
        <taxon>Metazoa</taxon>
        <taxon>Ecdysozoa</taxon>
        <taxon>Nematoda</taxon>
        <taxon>Chromadorea</taxon>
        <taxon>Rhabditida</taxon>
        <taxon>Spirurina</taxon>
        <taxon>Ascaridomorpha</taxon>
        <taxon>Ascaridoidea</taxon>
        <taxon>Toxocaridae</taxon>
        <taxon>Toxocara</taxon>
    </lineage>
</organism>
<keyword evidence="1" id="KW-0479">Metal-binding</keyword>
<proteinExistence type="predicted"/>
<dbReference type="GO" id="GO:0010468">
    <property type="term" value="P:regulation of gene expression"/>
    <property type="evidence" value="ECO:0007669"/>
    <property type="project" value="TreeGrafter"/>
</dbReference>
<evidence type="ECO:0000256" key="2">
    <source>
        <dbReference type="ARBA" id="ARBA00022737"/>
    </source>
</evidence>
<dbReference type="PROSITE" id="PS00028">
    <property type="entry name" value="ZINC_FINGER_C2H2_1"/>
    <property type="match status" value="1"/>
</dbReference>
<dbReference type="EMBL" id="JPKZ01001314">
    <property type="protein sequence ID" value="KHN82675.1"/>
    <property type="molecule type" value="Genomic_DNA"/>
</dbReference>
<evidence type="ECO:0000256" key="5">
    <source>
        <dbReference type="SAM" id="MobiDB-lite"/>
    </source>
</evidence>
<dbReference type="OrthoDB" id="3561125at2759"/>
<dbReference type="OMA" id="PLCEYGA"/>
<evidence type="ECO:0000313" key="7">
    <source>
        <dbReference type="EMBL" id="KHN82675.1"/>
    </source>
</evidence>
<keyword evidence="4" id="KW-0862">Zinc</keyword>
<dbReference type="InterPro" id="IPR050688">
    <property type="entry name" value="Zinc_finger/UBP_domain"/>
</dbReference>
<sequence>MLMPCLLCDLKLDGSVDGYVPHDGEVKHFETAAVLRDHLVESHSKFVARALLAPDVTDKAHFWLLANIEYNTNIKPLDGSVDGYVPHDGEVKHFETAAVLRDHLVESHSKFVARALLAPDVTDKAHFWLLANIEYNTNIKPLDGSVDGYVPHDGEVKHFETAAVLRDHLVESHSKFVARALLAPDVTDKAHFWLLANIEYNTNIKPSDDEGLLSNELAASFFDVGDSALAMGVQPITNDYLFGSDEGTPPKPNRRKRKPLRIDDLANKLQPDGKRLDSLFGNEATLENSLFESLLLEEPSEAAVVPNGSRAVRKSTCQVCHVDVCTTARQRHVYQIHLRVSNLFQCSACDYTNNNSVWEMRKHCTAVHQGGAQPISNEELHKQDIQMWNQKCFPEWRLKKTAFWWRNEEEPIQDQGSSSSCDEGTQNSAAEESGSQNGTYEDGVAFDLDDETGSSQPPDGLVIDDRTCHICWEESRYPGRHIAQKHLKKPLYECPVCEGFGSYESCTVTKHITKVHPLHCDTPPISNLERFADEIRDLQARCFPNRPMKLVRPHAGSRPRERHICQLCKTQVAQSDRQRHVYHRHLQRQRIFECPLCNFASNYDVHRVKWHIKWMHKEDATIEPLSHENDFREEIDRLNEQCFPGWQHRRRPFWWLDTDEAEKRVEQVKQKIRCETKEDDATQSIAAISPSPSTEKMVVAKSTARDSEWTCQLCKKEFKPSSNFLRHVAKDHLNIPLYQCPVCEGHGGQDAYEIRSHMLKVHGSIQMDPISNLEEHANEIQTVYQQCFPGRKLKNLPIEKKQTHESKTYDDPRVQCRECGQEMKTEDRQIHVYRHHLKEPRLYECPLCDFAHHACSSDVKAHIKYAHRENAHLTPKANLLEFSKEISEWNLRCFPGWINRRLPAAALEDFNRCRICDVEVRQTSRHIAEVHLKMSLHQCPVCDYGAAESRLVRRHMKNNHKKKEVKGLEPIANVVEHRQAFSELHDQCFPGRPKRLSNITISDEGRRAKCRQCGATISRKRRLTHLLERHLKRNVYRCSKCDFASMHDENEVNTHIKDEHEGIAEVVNDLKKYKSEVEPLATSCFIDWQLRV</sequence>
<name>A0A0B2VNQ9_TOXCA</name>
<dbReference type="STRING" id="6265.A0A0B2VNQ9"/>
<feature type="region of interest" description="Disordered" evidence="5">
    <location>
        <begin position="410"/>
        <end position="459"/>
    </location>
</feature>
<gene>
    <name evidence="7" type="primary">fozi-1</name>
    <name evidence="7" type="ORF">Tcan_15492</name>
</gene>
<keyword evidence="2" id="KW-0677">Repeat</keyword>
<evidence type="ECO:0000256" key="1">
    <source>
        <dbReference type="ARBA" id="ARBA00022723"/>
    </source>
</evidence>
<dbReference type="InterPro" id="IPR013087">
    <property type="entry name" value="Znf_C2H2_type"/>
</dbReference>
<protein>
    <submittedName>
        <fullName evidence="7">Formin-homology and zinc finger domains protein 1</fullName>
    </submittedName>
</protein>
<feature type="compositionally biased region" description="Polar residues" evidence="5">
    <location>
        <begin position="414"/>
        <end position="439"/>
    </location>
</feature>
<feature type="domain" description="C2H2-type" evidence="6">
    <location>
        <begin position="711"/>
        <end position="732"/>
    </location>
</feature>
<keyword evidence="3" id="KW-0863">Zinc-finger</keyword>
<accession>A0A0B2VNQ9</accession>
<evidence type="ECO:0000256" key="4">
    <source>
        <dbReference type="ARBA" id="ARBA00022833"/>
    </source>
</evidence>
<dbReference type="PANTHER" id="PTHR24403">
    <property type="entry name" value="ZINC FINGER PROTEIN"/>
    <property type="match status" value="1"/>
</dbReference>
<dbReference type="SMART" id="SM00355">
    <property type="entry name" value="ZnF_C2H2"/>
    <property type="match status" value="12"/>
</dbReference>
<keyword evidence="8" id="KW-1185">Reference proteome</keyword>
<dbReference type="AlphaFoldDB" id="A0A0B2VNQ9"/>
<reference evidence="7 8" key="1">
    <citation type="submission" date="2014-11" db="EMBL/GenBank/DDBJ databases">
        <title>Genetic blueprint of the zoonotic pathogen Toxocara canis.</title>
        <authorList>
            <person name="Zhu X.-Q."/>
            <person name="Korhonen P.K."/>
            <person name="Cai H."/>
            <person name="Young N.D."/>
            <person name="Nejsum P."/>
            <person name="von Samson-Himmelstjerna G."/>
            <person name="Boag P.R."/>
            <person name="Tan P."/>
            <person name="Li Q."/>
            <person name="Min J."/>
            <person name="Yang Y."/>
            <person name="Wang X."/>
            <person name="Fang X."/>
            <person name="Hall R.S."/>
            <person name="Hofmann A."/>
            <person name="Sternberg P.W."/>
            <person name="Jex A.R."/>
            <person name="Gasser R.B."/>
        </authorList>
    </citation>
    <scope>NUCLEOTIDE SEQUENCE [LARGE SCALE GENOMIC DNA]</scope>
    <source>
        <strain evidence="7">PN_DK_2014</strain>
    </source>
</reference>
<evidence type="ECO:0000259" key="6">
    <source>
        <dbReference type="PROSITE" id="PS00028"/>
    </source>
</evidence>